<proteinExistence type="predicted"/>
<sequence length="238" mass="25584">MPCFAGRSRLPAVDIIDTSTDDMYDFMRILLDLLTALSLVGLPPEATSAKAKEKKATATAVMGGRAVEKHHKGAVVEGVESSSYAPGISTPLPWPRPAEKKYLVVPPEMRPSPWKGPNNAPLDSAGDVFPEPKIRKAQESPPRTTTRGFIATSRRYPQMQRPDINAGTTVYERLEPETVPSSDACNMVDEANSGETSARATGAQDIALTRSIYSSGGKNVSRSSLSTIYLSSSEEGDN</sequence>
<accession>A0A0D7B041</accession>
<organism evidence="1 2">
    <name type="scientific">Cylindrobasidium torrendii FP15055 ss-10</name>
    <dbReference type="NCBI Taxonomy" id="1314674"/>
    <lineage>
        <taxon>Eukaryota</taxon>
        <taxon>Fungi</taxon>
        <taxon>Dikarya</taxon>
        <taxon>Basidiomycota</taxon>
        <taxon>Agaricomycotina</taxon>
        <taxon>Agaricomycetes</taxon>
        <taxon>Agaricomycetidae</taxon>
        <taxon>Agaricales</taxon>
        <taxon>Marasmiineae</taxon>
        <taxon>Physalacriaceae</taxon>
        <taxon>Cylindrobasidium</taxon>
    </lineage>
</organism>
<reference evidence="1 2" key="1">
    <citation type="journal article" date="2015" name="Fungal Genet. Biol.">
        <title>Evolution of novel wood decay mechanisms in Agaricales revealed by the genome sequences of Fistulina hepatica and Cylindrobasidium torrendii.</title>
        <authorList>
            <person name="Floudas D."/>
            <person name="Held B.W."/>
            <person name="Riley R."/>
            <person name="Nagy L.G."/>
            <person name="Koehler G."/>
            <person name="Ransdell A.S."/>
            <person name="Younus H."/>
            <person name="Chow J."/>
            <person name="Chiniquy J."/>
            <person name="Lipzen A."/>
            <person name="Tritt A."/>
            <person name="Sun H."/>
            <person name="Haridas S."/>
            <person name="LaButti K."/>
            <person name="Ohm R.A."/>
            <person name="Kues U."/>
            <person name="Blanchette R.A."/>
            <person name="Grigoriev I.V."/>
            <person name="Minto R.E."/>
            <person name="Hibbett D.S."/>
        </authorList>
    </citation>
    <scope>NUCLEOTIDE SEQUENCE [LARGE SCALE GENOMIC DNA]</scope>
    <source>
        <strain evidence="1 2">FP15055 ss-10</strain>
    </source>
</reference>
<gene>
    <name evidence="1" type="ORF">CYLTODRAFT_414410</name>
</gene>
<evidence type="ECO:0000313" key="2">
    <source>
        <dbReference type="Proteomes" id="UP000054007"/>
    </source>
</evidence>
<evidence type="ECO:0000313" key="1">
    <source>
        <dbReference type="EMBL" id="KIY62886.1"/>
    </source>
</evidence>
<name>A0A0D7B041_9AGAR</name>
<dbReference type="Proteomes" id="UP000054007">
    <property type="component" value="Unassembled WGS sequence"/>
</dbReference>
<protein>
    <submittedName>
        <fullName evidence="1">Uncharacterized protein</fullName>
    </submittedName>
</protein>
<dbReference type="EMBL" id="KN880739">
    <property type="protein sequence ID" value="KIY62886.1"/>
    <property type="molecule type" value="Genomic_DNA"/>
</dbReference>
<keyword evidence="2" id="KW-1185">Reference proteome</keyword>
<dbReference type="AlphaFoldDB" id="A0A0D7B041"/>